<feature type="transmembrane region" description="Helical" evidence="1">
    <location>
        <begin position="162"/>
        <end position="180"/>
    </location>
</feature>
<comment type="caution">
    <text evidence="2">The sequence shown here is derived from an EMBL/GenBank/DDBJ whole genome shotgun (WGS) entry which is preliminary data.</text>
</comment>
<keyword evidence="1" id="KW-1133">Transmembrane helix</keyword>
<feature type="transmembrane region" description="Helical" evidence="1">
    <location>
        <begin position="391"/>
        <end position="411"/>
    </location>
</feature>
<evidence type="ECO:0000256" key="1">
    <source>
        <dbReference type="SAM" id="Phobius"/>
    </source>
</evidence>
<dbReference type="AlphaFoldDB" id="A0AAJ2B980"/>
<feature type="transmembrane region" description="Helical" evidence="1">
    <location>
        <begin position="303"/>
        <end position="336"/>
    </location>
</feature>
<accession>A0AAJ2B980</accession>
<dbReference type="RefSeq" id="WP_309770756.1">
    <property type="nucleotide sequence ID" value="NZ_JAVIZC010000002.1"/>
</dbReference>
<reference evidence="2" key="1">
    <citation type="submission" date="2023-08" db="EMBL/GenBank/DDBJ databases">
        <title>Functional and genomic diversity of the sorghum phyllosphere microbiome.</title>
        <authorList>
            <person name="Shade A."/>
        </authorList>
    </citation>
    <scope>NUCLEOTIDE SEQUENCE</scope>
    <source>
        <strain evidence="2">SORGH_AS_0974</strain>
    </source>
</reference>
<name>A0AAJ2B980_9HYPH</name>
<feature type="transmembrane region" description="Helical" evidence="1">
    <location>
        <begin position="92"/>
        <end position="110"/>
    </location>
</feature>
<evidence type="ECO:0000313" key="3">
    <source>
        <dbReference type="Proteomes" id="UP001255601"/>
    </source>
</evidence>
<feature type="transmembrane region" description="Helical" evidence="1">
    <location>
        <begin position="356"/>
        <end position="379"/>
    </location>
</feature>
<proteinExistence type="predicted"/>
<organism evidence="2 3">
    <name type="scientific">Agrobacterium larrymoorei</name>
    <dbReference type="NCBI Taxonomy" id="160699"/>
    <lineage>
        <taxon>Bacteria</taxon>
        <taxon>Pseudomonadati</taxon>
        <taxon>Pseudomonadota</taxon>
        <taxon>Alphaproteobacteria</taxon>
        <taxon>Hyphomicrobiales</taxon>
        <taxon>Rhizobiaceae</taxon>
        <taxon>Rhizobium/Agrobacterium group</taxon>
        <taxon>Agrobacterium</taxon>
    </lineage>
</organism>
<gene>
    <name evidence="2" type="ORF">QE369_002047</name>
</gene>
<dbReference type="EMBL" id="JAVIZC010000002">
    <property type="protein sequence ID" value="MDR6101850.1"/>
    <property type="molecule type" value="Genomic_DNA"/>
</dbReference>
<sequence>MHWAWTSAYRDLTSASDAEFVKAVDASNDIDNLCITVAAIRDFAADTSQLPASFREPLRVYSNLVLSQFERWKKPHWLLHAVRPKRCSLTKILHISLAAFLMSQIIFIAAQPNIVAFLLDEPDFNARSIQNRVRSAIQVYMLLRFRYTDARLLWTYLVKRQIVPYGVTIAYTIVALHPGYTDLYDKTWFKVAAGLTNLAGQLAMTFPMTAWCAWEARLRAHTPALSSDIRDIIARNHGRLTNGVEAFHRILENADISRHMRSQVSNMNSDLDVISRVLMDGLPSHIPVGGRRSSKSRASKMVIWTLSLAVFLLNCFCYAATSFLLVNVAATAVFVLLVQGDVVRKDHQSLEDMLNIFSNLTSGNILTLPLVGIPVLIALRCFHYRLMKNLWAFWVLSVVQTVLNLTVSDLFGPSVLKYAEKKGWI</sequence>
<protein>
    <submittedName>
        <fullName evidence="2">Uncharacterized protein</fullName>
    </submittedName>
</protein>
<dbReference type="Proteomes" id="UP001255601">
    <property type="component" value="Unassembled WGS sequence"/>
</dbReference>
<evidence type="ECO:0000313" key="2">
    <source>
        <dbReference type="EMBL" id="MDR6101850.1"/>
    </source>
</evidence>
<keyword evidence="1" id="KW-0812">Transmembrane</keyword>
<keyword evidence="1" id="KW-0472">Membrane</keyword>